<evidence type="ECO:0000256" key="1">
    <source>
        <dbReference type="ARBA" id="ARBA00004651"/>
    </source>
</evidence>
<dbReference type="PANTHER" id="PTHR43124:SF3">
    <property type="entry name" value="CHLORAMPHENICOL EFFLUX PUMP RV0191"/>
    <property type="match status" value="1"/>
</dbReference>
<dbReference type="InterPro" id="IPR011701">
    <property type="entry name" value="MFS"/>
</dbReference>
<keyword evidence="9" id="KW-1185">Reference proteome</keyword>
<evidence type="ECO:0000313" key="9">
    <source>
        <dbReference type="Proteomes" id="UP001203687"/>
    </source>
</evidence>
<feature type="transmembrane region" description="Helical" evidence="6">
    <location>
        <begin position="250"/>
        <end position="268"/>
    </location>
</feature>
<sequence>MPKSKKEIYFIQVSLWLIMFAASGQFMIMTPLLPLFKDELKIAGQQLGIIVAVYSFALAISSLLWGIISDIIGRKMILFIGSFFMSITLLLHFTFNNFFDVFLIRMLTGFSGGILTGACVAYIADYFPIQKRGRMNGFIYSGSAFSQISAVPLGIFLAAKYGTYLPFCIFGLVLICTSFMIYKYIPEPIQRIPKKIALKKINTQYLDLLKNSTVSSMIRGYVLIFLSLMIFVTYFPLWLKQKHNLSNNDLAGLFVIIGIASLLGGLLSGKFIDLFSRKKGILYSNGFIILFLLLLIIFKDTTSVIICIIFIMLFFTARLVAYQTKTSDITTGFNRGKVLCLIISFGQLGILIGSSLAGYIYDYYGFRLNIILTIIPCLILAVFYKD</sequence>
<feature type="transmembrane region" description="Helical" evidence="6">
    <location>
        <begin position="76"/>
        <end position="95"/>
    </location>
</feature>
<evidence type="ECO:0000259" key="7">
    <source>
        <dbReference type="PROSITE" id="PS50850"/>
    </source>
</evidence>
<protein>
    <submittedName>
        <fullName evidence="8">MFS transporter</fullName>
    </submittedName>
</protein>
<reference evidence="8" key="1">
    <citation type="submission" date="2022-04" db="EMBL/GenBank/DDBJ databases">
        <authorList>
            <person name="Ren T."/>
        </authorList>
    </citation>
    <scope>NUCLEOTIDE SEQUENCE</scope>
    <source>
        <strain evidence="8">F63249</strain>
    </source>
</reference>
<dbReference type="InterPro" id="IPR036259">
    <property type="entry name" value="MFS_trans_sf"/>
</dbReference>
<name>A0ABT0H702_9FLAO</name>
<feature type="domain" description="Major facilitator superfamily (MFS) profile" evidence="7">
    <location>
        <begin position="11"/>
        <end position="386"/>
    </location>
</feature>
<feature type="transmembrane region" description="Helical" evidence="6">
    <location>
        <begin position="137"/>
        <end position="158"/>
    </location>
</feature>
<evidence type="ECO:0000256" key="2">
    <source>
        <dbReference type="ARBA" id="ARBA00022475"/>
    </source>
</evidence>
<feature type="transmembrane region" description="Helical" evidence="6">
    <location>
        <begin position="7"/>
        <end position="28"/>
    </location>
</feature>
<dbReference type="SUPFAM" id="SSF103473">
    <property type="entry name" value="MFS general substrate transporter"/>
    <property type="match status" value="1"/>
</dbReference>
<gene>
    <name evidence="8" type="ORF">MUY34_04155</name>
</gene>
<feature type="transmembrane region" description="Helical" evidence="6">
    <location>
        <begin position="220"/>
        <end position="238"/>
    </location>
</feature>
<feature type="transmembrane region" description="Helical" evidence="6">
    <location>
        <begin position="164"/>
        <end position="185"/>
    </location>
</feature>
<feature type="transmembrane region" description="Helical" evidence="6">
    <location>
        <begin position="101"/>
        <end position="125"/>
    </location>
</feature>
<evidence type="ECO:0000313" key="8">
    <source>
        <dbReference type="EMBL" id="MCK8479799.1"/>
    </source>
</evidence>
<keyword evidence="3 6" id="KW-0812">Transmembrane</keyword>
<keyword evidence="4 6" id="KW-1133">Transmembrane helix</keyword>
<feature type="transmembrane region" description="Helical" evidence="6">
    <location>
        <begin position="338"/>
        <end position="360"/>
    </location>
</feature>
<dbReference type="CDD" id="cd17325">
    <property type="entry name" value="MFS_MdtG_SLC18_like"/>
    <property type="match status" value="1"/>
</dbReference>
<dbReference type="RefSeq" id="WP_248412050.1">
    <property type="nucleotide sequence ID" value="NZ_JALPQF010000003.1"/>
</dbReference>
<evidence type="ECO:0000256" key="3">
    <source>
        <dbReference type="ARBA" id="ARBA00022692"/>
    </source>
</evidence>
<dbReference type="Gene3D" id="1.20.1250.20">
    <property type="entry name" value="MFS general substrate transporter like domains"/>
    <property type="match status" value="1"/>
</dbReference>
<dbReference type="InterPro" id="IPR050189">
    <property type="entry name" value="MFS_Efflux_Transporters"/>
</dbReference>
<feature type="transmembrane region" description="Helical" evidence="6">
    <location>
        <begin position="280"/>
        <end position="297"/>
    </location>
</feature>
<evidence type="ECO:0000256" key="5">
    <source>
        <dbReference type="ARBA" id="ARBA00023136"/>
    </source>
</evidence>
<comment type="subcellular location">
    <subcellularLocation>
        <location evidence="1">Cell membrane</location>
        <topology evidence="1">Multi-pass membrane protein</topology>
    </subcellularLocation>
</comment>
<comment type="caution">
    <text evidence="8">The sequence shown here is derived from an EMBL/GenBank/DDBJ whole genome shotgun (WGS) entry which is preliminary data.</text>
</comment>
<dbReference type="Pfam" id="PF07690">
    <property type="entry name" value="MFS_1"/>
    <property type="match status" value="1"/>
</dbReference>
<keyword evidence="5 6" id="KW-0472">Membrane</keyword>
<dbReference type="PROSITE" id="PS50850">
    <property type="entry name" value="MFS"/>
    <property type="match status" value="1"/>
</dbReference>
<proteinExistence type="predicted"/>
<keyword evidence="2" id="KW-1003">Cell membrane</keyword>
<feature type="transmembrane region" description="Helical" evidence="6">
    <location>
        <begin position="303"/>
        <end position="322"/>
    </location>
</feature>
<evidence type="ECO:0000256" key="6">
    <source>
        <dbReference type="SAM" id="Phobius"/>
    </source>
</evidence>
<accession>A0ABT0H702</accession>
<evidence type="ECO:0000256" key="4">
    <source>
        <dbReference type="ARBA" id="ARBA00022989"/>
    </source>
</evidence>
<feature type="transmembrane region" description="Helical" evidence="6">
    <location>
        <begin position="48"/>
        <end position="69"/>
    </location>
</feature>
<dbReference type="InterPro" id="IPR020846">
    <property type="entry name" value="MFS_dom"/>
</dbReference>
<dbReference type="Proteomes" id="UP001203687">
    <property type="component" value="Unassembled WGS sequence"/>
</dbReference>
<dbReference type="EMBL" id="JALPQF010000003">
    <property type="protein sequence ID" value="MCK8479799.1"/>
    <property type="molecule type" value="Genomic_DNA"/>
</dbReference>
<organism evidence="8 9">
    <name type="scientific">Psychroserpens algicola</name>
    <dbReference type="NCBI Taxonomy" id="1719034"/>
    <lineage>
        <taxon>Bacteria</taxon>
        <taxon>Pseudomonadati</taxon>
        <taxon>Bacteroidota</taxon>
        <taxon>Flavobacteriia</taxon>
        <taxon>Flavobacteriales</taxon>
        <taxon>Flavobacteriaceae</taxon>
        <taxon>Psychroserpens</taxon>
    </lineage>
</organism>
<feature type="transmembrane region" description="Helical" evidence="6">
    <location>
        <begin position="366"/>
        <end position="384"/>
    </location>
</feature>
<dbReference type="PANTHER" id="PTHR43124">
    <property type="entry name" value="PURINE EFFLUX PUMP PBUE"/>
    <property type="match status" value="1"/>
</dbReference>